<dbReference type="AlphaFoldDB" id="A7NSA1"/>
<dbReference type="EMBL" id="CP000804">
    <property type="protein sequence ID" value="ABU60447.1"/>
    <property type="molecule type" value="Genomic_DNA"/>
</dbReference>
<dbReference type="RefSeq" id="WP_012122868.1">
    <property type="nucleotide sequence ID" value="NC_009767.1"/>
</dbReference>
<evidence type="ECO:0000313" key="4">
    <source>
        <dbReference type="Proteomes" id="UP000000263"/>
    </source>
</evidence>
<dbReference type="STRING" id="383372.Rcas_4431"/>
<evidence type="ECO:0000259" key="2">
    <source>
        <dbReference type="Pfam" id="PF08241"/>
    </source>
</evidence>
<dbReference type="KEGG" id="rca:Rcas_4431"/>
<dbReference type="HOGENOM" id="CLU_039068_6_1_0"/>
<gene>
    <name evidence="3" type="ordered locus">Rcas_4431</name>
</gene>
<feature type="domain" description="Methyltransferase type 11" evidence="2">
    <location>
        <begin position="80"/>
        <end position="177"/>
    </location>
</feature>
<keyword evidence="3" id="KW-0489">Methyltransferase</keyword>
<dbReference type="eggNOG" id="COG2226">
    <property type="taxonomic scope" value="Bacteria"/>
</dbReference>
<dbReference type="Proteomes" id="UP000000263">
    <property type="component" value="Chromosome"/>
</dbReference>
<evidence type="ECO:0000313" key="3">
    <source>
        <dbReference type="EMBL" id="ABU60447.1"/>
    </source>
</evidence>
<dbReference type="PANTHER" id="PTHR44068">
    <property type="entry name" value="ZGC:194242"/>
    <property type="match status" value="1"/>
</dbReference>
<dbReference type="GO" id="GO:0008757">
    <property type="term" value="F:S-adenosylmethionine-dependent methyltransferase activity"/>
    <property type="evidence" value="ECO:0007669"/>
    <property type="project" value="InterPro"/>
</dbReference>
<protein>
    <submittedName>
        <fullName evidence="3">Methyltransferase type 11</fullName>
    </submittedName>
</protein>
<dbReference type="OrthoDB" id="9769602at2"/>
<reference evidence="3 4" key="1">
    <citation type="submission" date="2007-08" db="EMBL/GenBank/DDBJ databases">
        <title>Complete sequence of Roseiflexus castenholzii DSM 13941.</title>
        <authorList>
            <consortium name="US DOE Joint Genome Institute"/>
            <person name="Copeland A."/>
            <person name="Lucas S."/>
            <person name="Lapidus A."/>
            <person name="Barry K."/>
            <person name="Glavina del Rio T."/>
            <person name="Dalin E."/>
            <person name="Tice H."/>
            <person name="Pitluck S."/>
            <person name="Thompson L.S."/>
            <person name="Brettin T."/>
            <person name="Bruce D."/>
            <person name="Detter J.C."/>
            <person name="Han C."/>
            <person name="Tapia R."/>
            <person name="Schmutz J."/>
            <person name="Larimer F."/>
            <person name="Land M."/>
            <person name="Hauser L."/>
            <person name="Kyrpides N."/>
            <person name="Mikhailova N."/>
            <person name="Bryant D.A."/>
            <person name="Hanada S."/>
            <person name="Tsukatani Y."/>
            <person name="Richardson P."/>
        </authorList>
    </citation>
    <scope>NUCLEOTIDE SEQUENCE [LARGE SCALE GENOMIC DNA]</scope>
    <source>
        <strain evidence="4">DSM 13941 / HLO8</strain>
    </source>
</reference>
<dbReference type="Pfam" id="PF08241">
    <property type="entry name" value="Methyltransf_11"/>
    <property type="match status" value="1"/>
</dbReference>
<keyword evidence="1 3" id="KW-0808">Transferase</keyword>
<dbReference type="Gene3D" id="3.40.50.150">
    <property type="entry name" value="Vaccinia Virus protein VP39"/>
    <property type="match status" value="1"/>
</dbReference>
<name>A7NSA1_ROSCS</name>
<organism evidence="3 4">
    <name type="scientific">Roseiflexus castenholzii (strain DSM 13941 / HLO8)</name>
    <dbReference type="NCBI Taxonomy" id="383372"/>
    <lineage>
        <taxon>Bacteria</taxon>
        <taxon>Bacillati</taxon>
        <taxon>Chloroflexota</taxon>
        <taxon>Chloroflexia</taxon>
        <taxon>Chloroflexales</taxon>
        <taxon>Roseiflexineae</taxon>
        <taxon>Roseiflexaceae</taxon>
        <taxon>Roseiflexus</taxon>
    </lineage>
</organism>
<dbReference type="InterPro" id="IPR013216">
    <property type="entry name" value="Methyltransf_11"/>
</dbReference>
<dbReference type="InterPro" id="IPR050447">
    <property type="entry name" value="Erg6_SMT_methyltransf"/>
</dbReference>
<evidence type="ECO:0000256" key="1">
    <source>
        <dbReference type="ARBA" id="ARBA00022679"/>
    </source>
</evidence>
<proteinExistence type="predicted"/>
<dbReference type="GO" id="GO:0032259">
    <property type="term" value="P:methylation"/>
    <property type="evidence" value="ECO:0007669"/>
    <property type="project" value="UniProtKB-KW"/>
</dbReference>
<keyword evidence="4" id="KW-1185">Reference proteome</keyword>
<dbReference type="CDD" id="cd02440">
    <property type="entry name" value="AdoMet_MTases"/>
    <property type="match status" value="1"/>
</dbReference>
<sequence>MKTIARNRSQVGLTYFERVLERRRAADPVALTAFGRHVHFGFWEEPARADGSIADFVRAADALTLRIIRAGNVRSGHRVLDVGCGLGGTLALLNESFDQVELLGLNIDPSQIEQARYIACARPGNLVDFSIGDAMRLPYADESFDTVLAVECSFHFPNRERFLREAYRVLRPGGRLALSDFVPTWLMRTALWMLGGSIERIIEPSFGPFDLSYTLGVYRRTARRIGLQPVVIDDITRGLLPTFPVWRKLIRYLLPDHYGMAELFTAFGWLHRLRLMRYMVLAFEKTAHEKASGTT</sequence>
<accession>A7NSA1</accession>
<dbReference type="SUPFAM" id="SSF53335">
    <property type="entry name" value="S-adenosyl-L-methionine-dependent methyltransferases"/>
    <property type="match status" value="1"/>
</dbReference>
<dbReference type="InterPro" id="IPR029063">
    <property type="entry name" value="SAM-dependent_MTases_sf"/>
</dbReference>
<dbReference type="PANTHER" id="PTHR44068:SF11">
    <property type="entry name" value="GERANYL DIPHOSPHATE 2-C-METHYLTRANSFERASE"/>
    <property type="match status" value="1"/>
</dbReference>